<proteinExistence type="predicted"/>
<dbReference type="Gene3D" id="3.10.20.310">
    <property type="entry name" value="membrane protein fhac"/>
    <property type="match status" value="1"/>
</dbReference>
<dbReference type="InterPro" id="IPR027282">
    <property type="entry name" value="TPS"/>
</dbReference>
<dbReference type="InterPro" id="IPR051544">
    <property type="entry name" value="TPS_OM_transporter"/>
</dbReference>
<feature type="domain" description="ShlB POTRA" evidence="8">
    <location>
        <begin position="155"/>
        <end position="208"/>
    </location>
</feature>
<evidence type="ECO:0000256" key="3">
    <source>
        <dbReference type="ARBA" id="ARBA00023237"/>
    </source>
</evidence>
<sequence>MTPYVYKFHHLAILLIFVTKSAFPANPAANIQQQNANQQEQQKALQSQLDTTGKDVRSEPAPDIRKGQKYLDEPDCLKIKDVQLDKDGAVPHWLPLQRIANQAVGHCMNASNIKTIAIVLQNKLIASGYITSRTELPEQNVKDGELKIKIVSGLIGNIFLQDGSDKYVRVTNTFPTHKGKILDLRDLEQGLENMQGIPTTDVHINLLPSSEEGKSDVAIDRSQQSFWRVAGWVDDSGSRSTGRYQAGLALYLDNPTSLNDLFYISASHDLEDSHTKGNKSTSLNYTVPFGYWSFNIYASENKYHQALVGDYSNYQYRGNNKVVMGKVSRVLHRGAQQKTTFSTQVIKRDAHYHIGDTEMELQKLNLTNLRFDLAHRHYLRDSVVDADLSFQRNVRWLGSKETASAKYGEASDISRIVTLDLQAQVPFELAGMAMSWQPRYYQQYSPDQLITQDQFNIGNRWTVRGFNGENTIMGDRGWYFSNTINMDMPQSWNNQLYMGVDYGRVSHINQEWVTGKSISGGTLGFRGVKWKTGYDVFAGVPISKPKGLVTDHLTLGLTLQWMY</sequence>
<evidence type="ECO:0000313" key="9">
    <source>
        <dbReference type="EMBL" id="PRD15800.1"/>
    </source>
</evidence>
<dbReference type="InterPro" id="IPR035251">
    <property type="entry name" value="ShlB_POTRA"/>
</dbReference>
<dbReference type="InterPro" id="IPR013686">
    <property type="entry name" value="Polypept-transport_assoc_ShlB"/>
</dbReference>
<evidence type="ECO:0000256" key="5">
    <source>
        <dbReference type="SAM" id="SignalP"/>
    </source>
</evidence>
<evidence type="ECO:0008006" key="11">
    <source>
        <dbReference type="Google" id="ProtNLM"/>
    </source>
</evidence>
<feature type="signal peptide" evidence="5">
    <location>
        <begin position="1"/>
        <end position="24"/>
    </location>
</feature>
<feature type="compositionally biased region" description="Basic and acidic residues" evidence="4">
    <location>
        <begin position="52"/>
        <end position="62"/>
    </location>
</feature>
<keyword evidence="2" id="KW-0812">Transmembrane</keyword>
<name>A0A2S9IDD6_9GAMM</name>
<evidence type="ECO:0000256" key="4">
    <source>
        <dbReference type="SAM" id="MobiDB-lite"/>
    </source>
</evidence>
<protein>
    <recommendedName>
        <fullName evidence="11">ShlB/FhaC/HecB family hemolysin secretion/activation protein</fullName>
    </recommendedName>
</protein>
<feature type="compositionally biased region" description="Low complexity" evidence="4">
    <location>
        <begin position="32"/>
        <end position="48"/>
    </location>
</feature>
<dbReference type="AlphaFoldDB" id="A0A2S9IDD6"/>
<evidence type="ECO:0000256" key="2">
    <source>
        <dbReference type="ARBA" id="ARBA00022692"/>
    </source>
</evidence>
<keyword evidence="10" id="KW-1185">Reference proteome</keyword>
<keyword evidence="1" id="KW-0472">Membrane</keyword>
<evidence type="ECO:0000259" key="7">
    <source>
        <dbReference type="Pfam" id="PF08479"/>
    </source>
</evidence>
<dbReference type="Proteomes" id="UP000239181">
    <property type="component" value="Unassembled WGS sequence"/>
</dbReference>
<dbReference type="GO" id="GO:0046819">
    <property type="term" value="P:protein secretion by the type V secretion system"/>
    <property type="evidence" value="ECO:0007669"/>
    <property type="project" value="TreeGrafter"/>
</dbReference>
<evidence type="ECO:0000313" key="10">
    <source>
        <dbReference type="Proteomes" id="UP000239181"/>
    </source>
</evidence>
<keyword evidence="3" id="KW-0998">Cell outer membrane</keyword>
<feature type="domain" description="Polypeptide-transport-associated ShlB-type" evidence="7">
    <location>
        <begin position="78"/>
        <end position="153"/>
    </location>
</feature>
<dbReference type="Gene3D" id="2.40.160.50">
    <property type="entry name" value="membrane protein fhac: a member of the omp85/tpsb transporter family"/>
    <property type="match status" value="1"/>
</dbReference>
<dbReference type="GO" id="GO:0098046">
    <property type="term" value="C:type V protein secretion system complex"/>
    <property type="evidence" value="ECO:0007669"/>
    <property type="project" value="TreeGrafter"/>
</dbReference>
<dbReference type="PANTHER" id="PTHR34597:SF3">
    <property type="entry name" value="OUTER MEMBRANE TRANSPORTER CDIB"/>
    <property type="match status" value="1"/>
</dbReference>
<feature type="domain" description="Haemolysin activator HlyB C-terminal" evidence="6">
    <location>
        <begin position="213"/>
        <end position="527"/>
    </location>
</feature>
<dbReference type="OrthoDB" id="290122at2"/>
<keyword evidence="1" id="KW-1134">Transmembrane beta strand</keyword>
<evidence type="ECO:0000259" key="6">
    <source>
        <dbReference type="Pfam" id="PF03865"/>
    </source>
</evidence>
<gene>
    <name evidence="9" type="ORF">CQW29_09615</name>
</gene>
<evidence type="ECO:0000259" key="8">
    <source>
        <dbReference type="Pfam" id="PF17287"/>
    </source>
</evidence>
<dbReference type="PANTHER" id="PTHR34597">
    <property type="entry name" value="SLR1661 PROTEIN"/>
    <property type="match status" value="1"/>
</dbReference>
<accession>A0A2S9IDD6</accession>
<reference evidence="9 10" key="1">
    <citation type="submission" date="2017-10" db="EMBL/GenBank/DDBJ databases">
        <title>Draft genome of two endophytic bacteria isolated from 'guarana' Paullinia cupana (Mart.) Ducke.</title>
        <authorList>
            <person name="Siqueira K.A."/>
            <person name="Liotti R.G."/>
            <person name="Mendes T.A."/>
            <person name="Soares M.A."/>
        </authorList>
    </citation>
    <scope>NUCLEOTIDE SEQUENCE [LARGE SCALE GENOMIC DNA]</scope>
    <source>
        <strain evidence="9 10">342</strain>
    </source>
</reference>
<dbReference type="PIRSF" id="PIRSF029745">
    <property type="entry name" value="FhaC"/>
    <property type="match status" value="1"/>
</dbReference>
<dbReference type="InterPro" id="IPR005565">
    <property type="entry name" value="Hemolysn_activator_HlyB_C"/>
</dbReference>
<evidence type="ECO:0000256" key="1">
    <source>
        <dbReference type="ARBA" id="ARBA00022452"/>
    </source>
</evidence>
<dbReference type="RefSeq" id="WP_105592513.1">
    <property type="nucleotide sequence ID" value="NZ_PDET01000005.1"/>
</dbReference>
<keyword evidence="5" id="KW-0732">Signal</keyword>
<feature type="chain" id="PRO_5015623830" description="ShlB/FhaC/HecB family hemolysin secretion/activation protein" evidence="5">
    <location>
        <begin position="25"/>
        <end position="563"/>
    </location>
</feature>
<dbReference type="Pfam" id="PF17287">
    <property type="entry name" value="POTRA_3"/>
    <property type="match status" value="1"/>
</dbReference>
<dbReference type="Pfam" id="PF08479">
    <property type="entry name" value="POTRA_2"/>
    <property type="match status" value="1"/>
</dbReference>
<organism evidence="9 10">
    <name type="scientific">Pantoea coffeiphila</name>
    <dbReference type="NCBI Taxonomy" id="1465635"/>
    <lineage>
        <taxon>Bacteria</taxon>
        <taxon>Pseudomonadati</taxon>
        <taxon>Pseudomonadota</taxon>
        <taxon>Gammaproteobacteria</taxon>
        <taxon>Enterobacterales</taxon>
        <taxon>Erwiniaceae</taxon>
        <taxon>Pantoea</taxon>
    </lineage>
</organism>
<dbReference type="GO" id="GO:0008320">
    <property type="term" value="F:protein transmembrane transporter activity"/>
    <property type="evidence" value="ECO:0007669"/>
    <property type="project" value="TreeGrafter"/>
</dbReference>
<dbReference type="EMBL" id="PDET01000005">
    <property type="protein sequence ID" value="PRD15800.1"/>
    <property type="molecule type" value="Genomic_DNA"/>
</dbReference>
<dbReference type="Pfam" id="PF03865">
    <property type="entry name" value="ShlB"/>
    <property type="match status" value="1"/>
</dbReference>
<comment type="caution">
    <text evidence="9">The sequence shown here is derived from an EMBL/GenBank/DDBJ whole genome shotgun (WGS) entry which is preliminary data.</text>
</comment>
<feature type="region of interest" description="Disordered" evidence="4">
    <location>
        <begin position="32"/>
        <end position="62"/>
    </location>
</feature>